<name>A0A8J4EFR1_9ACTN</name>
<dbReference type="AlphaFoldDB" id="A0A8J4EFR1"/>
<accession>A0A8J4EFR1</accession>
<dbReference type="EMBL" id="BOPH01000105">
    <property type="protein sequence ID" value="GIJ72913.1"/>
    <property type="molecule type" value="Genomic_DNA"/>
</dbReference>
<comment type="caution">
    <text evidence="1">The sequence shown here is derived from an EMBL/GenBank/DDBJ whole genome shotgun (WGS) entry which is preliminary data.</text>
</comment>
<dbReference type="Proteomes" id="UP000635606">
    <property type="component" value="Unassembled WGS sequence"/>
</dbReference>
<proteinExistence type="predicted"/>
<sequence>MASGAGPENDSRDWRLAGGIADFAGLDQHQLTELRGSVLRGRDDSRNLIAAAVDVTRPIEARLDGGWILPPALAALVEDVGPASSGPLAREVYTRAAQPGEDELYRQLLGTSPASVDPAGGAVA</sequence>
<organism evidence="1 2">
    <name type="scientific">Virgisporangium ochraceum</name>
    <dbReference type="NCBI Taxonomy" id="65505"/>
    <lineage>
        <taxon>Bacteria</taxon>
        <taxon>Bacillati</taxon>
        <taxon>Actinomycetota</taxon>
        <taxon>Actinomycetes</taxon>
        <taxon>Micromonosporales</taxon>
        <taxon>Micromonosporaceae</taxon>
        <taxon>Virgisporangium</taxon>
    </lineage>
</organism>
<reference evidence="1" key="1">
    <citation type="submission" date="2021-01" db="EMBL/GenBank/DDBJ databases">
        <title>Whole genome shotgun sequence of Virgisporangium ochraceum NBRC 16418.</title>
        <authorList>
            <person name="Komaki H."/>
            <person name="Tamura T."/>
        </authorList>
    </citation>
    <scope>NUCLEOTIDE SEQUENCE</scope>
    <source>
        <strain evidence="1">NBRC 16418</strain>
    </source>
</reference>
<protein>
    <submittedName>
        <fullName evidence="1">Uncharacterized protein</fullName>
    </submittedName>
</protein>
<gene>
    <name evidence="1" type="ORF">Voc01_078300</name>
</gene>
<keyword evidence="2" id="KW-1185">Reference proteome</keyword>
<dbReference type="RefSeq" id="WP_203932736.1">
    <property type="nucleotide sequence ID" value="NZ_BOPH01000105.1"/>
</dbReference>
<evidence type="ECO:0000313" key="2">
    <source>
        <dbReference type="Proteomes" id="UP000635606"/>
    </source>
</evidence>
<evidence type="ECO:0000313" key="1">
    <source>
        <dbReference type="EMBL" id="GIJ72913.1"/>
    </source>
</evidence>